<gene>
    <name evidence="7" type="ORF">KTQ36_00215</name>
</gene>
<feature type="transmembrane region" description="Helical" evidence="5">
    <location>
        <begin position="323"/>
        <end position="345"/>
    </location>
</feature>
<evidence type="ECO:0000256" key="3">
    <source>
        <dbReference type="ARBA" id="ARBA00022989"/>
    </source>
</evidence>
<dbReference type="InterPro" id="IPR013525">
    <property type="entry name" value="ABC2_TM"/>
</dbReference>
<sequence>MTRAERLRWTLRSAYTVGRRDFMATVMSKVFLLFLLAPLFPLAVGLASGSMGERLVESSGPPKVAVVADEESFAALEAARERLGLLAGDRPFVELVRYDAAADPAAQREALLAAEDDPVVGVLEGGLESPHYYGATEEDGRVARTLATFVETARHSLAQAPPEPAPFQFTSTEQSGGTTSKIRELMGLGGQMVIFVLVLLLAGMIMSQMLEEKGNKVIEVLASSIPVDAIFLGKLFAMLAISLVGITVWIGAGIVGISLWLDEGLAGLPPPPAVGWTAFVVLLVVYFAMNYLLIGAAFLGIGAQASTVREVQTLSMPISMGQIILLFAAQAMIGAPTSTEAIAAAVFPLTSPLAMIAFATQRPEIWPHLAAIAWQGLWVVLILKLAARFFRRSVMKSGRPFRWPWQKKETAPV</sequence>
<evidence type="ECO:0000313" key="7">
    <source>
        <dbReference type="EMBL" id="MBW0143721.1"/>
    </source>
</evidence>
<dbReference type="Proteomes" id="UP000698028">
    <property type="component" value="Unassembled WGS sequence"/>
</dbReference>
<comment type="caution">
    <text evidence="7">The sequence shown here is derived from an EMBL/GenBank/DDBJ whole genome shotgun (WGS) entry which is preliminary data.</text>
</comment>
<evidence type="ECO:0000259" key="6">
    <source>
        <dbReference type="Pfam" id="PF12698"/>
    </source>
</evidence>
<keyword evidence="3 5" id="KW-1133">Transmembrane helix</keyword>
<dbReference type="RefSeq" id="WP_218631791.1">
    <property type="nucleotide sequence ID" value="NZ_JAHVAH010000001.1"/>
</dbReference>
<evidence type="ECO:0000256" key="4">
    <source>
        <dbReference type="ARBA" id="ARBA00023136"/>
    </source>
</evidence>
<dbReference type="EMBL" id="JAHVAH010000001">
    <property type="protein sequence ID" value="MBW0143721.1"/>
    <property type="molecule type" value="Genomic_DNA"/>
</dbReference>
<keyword evidence="2 5" id="KW-0812">Transmembrane</keyword>
<evidence type="ECO:0000256" key="1">
    <source>
        <dbReference type="ARBA" id="ARBA00004141"/>
    </source>
</evidence>
<dbReference type="Pfam" id="PF12698">
    <property type="entry name" value="ABC2_membrane_3"/>
    <property type="match status" value="1"/>
</dbReference>
<evidence type="ECO:0000313" key="8">
    <source>
        <dbReference type="Proteomes" id="UP000698028"/>
    </source>
</evidence>
<feature type="transmembrane region" description="Helical" evidence="5">
    <location>
        <begin position="365"/>
        <end position="387"/>
    </location>
</feature>
<proteinExistence type="predicted"/>
<protein>
    <submittedName>
        <fullName evidence="7">ABC transporter permease</fullName>
    </submittedName>
</protein>
<feature type="domain" description="ABC-2 type transporter transmembrane" evidence="6">
    <location>
        <begin position="38"/>
        <end position="381"/>
    </location>
</feature>
<organism evidence="7 8">
    <name type="scientific">Sphingomicrobium clamense</name>
    <dbReference type="NCBI Taxonomy" id="2851013"/>
    <lineage>
        <taxon>Bacteria</taxon>
        <taxon>Pseudomonadati</taxon>
        <taxon>Pseudomonadota</taxon>
        <taxon>Alphaproteobacteria</taxon>
        <taxon>Sphingomonadales</taxon>
        <taxon>Sphingomonadaceae</taxon>
        <taxon>Sphingomicrobium</taxon>
    </lineage>
</organism>
<keyword evidence="4 5" id="KW-0472">Membrane</keyword>
<evidence type="ECO:0000256" key="5">
    <source>
        <dbReference type="SAM" id="Phobius"/>
    </source>
</evidence>
<feature type="transmembrane region" description="Helical" evidence="5">
    <location>
        <begin position="185"/>
        <end position="206"/>
    </location>
</feature>
<reference evidence="7 8" key="1">
    <citation type="submission" date="2021-07" db="EMBL/GenBank/DDBJ databases">
        <title>The draft genome sequence of Sphingomicrobium sp. B8.</title>
        <authorList>
            <person name="Mu L."/>
        </authorList>
    </citation>
    <scope>NUCLEOTIDE SEQUENCE [LARGE SCALE GENOMIC DNA]</scope>
    <source>
        <strain evidence="7 8">B8</strain>
    </source>
</reference>
<keyword evidence="8" id="KW-1185">Reference proteome</keyword>
<comment type="subcellular location">
    <subcellularLocation>
        <location evidence="1">Membrane</location>
        <topology evidence="1">Multi-pass membrane protein</topology>
    </subcellularLocation>
</comment>
<accession>A0ABS6V2H3</accession>
<feature type="transmembrane region" description="Helical" evidence="5">
    <location>
        <begin position="235"/>
        <end position="261"/>
    </location>
</feature>
<evidence type="ECO:0000256" key="2">
    <source>
        <dbReference type="ARBA" id="ARBA00022692"/>
    </source>
</evidence>
<name>A0ABS6V2H3_9SPHN</name>
<feature type="transmembrane region" description="Helical" evidence="5">
    <location>
        <begin position="273"/>
        <end position="302"/>
    </location>
</feature>